<feature type="compositionally biased region" description="Basic and acidic residues" evidence="3">
    <location>
        <begin position="1"/>
        <end position="41"/>
    </location>
</feature>
<dbReference type="InterPro" id="IPR054414">
    <property type="entry name" value="Ccdc124/Oxs1_C"/>
</dbReference>
<organism evidence="6 7">
    <name type="scientific">Basidiobolus ranarum</name>
    <dbReference type="NCBI Taxonomy" id="34480"/>
    <lineage>
        <taxon>Eukaryota</taxon>
        <taxon>Fungi</taxon>
        <taxon>Fungi incertae sedis</taxon>
        <taxon>Zoopagomycota</taxon>
        <taxon>Entomophthoromycotina</taxon>
        <taxon>Basidiobolomycetes</taxon>
        <taxon>Basidiobolales</taxon>
        <taxon>Basidiobolaceae</taxon>
        <taxon>Basidiobolus</taxon>
    </lineage>
</organism>
<protein>
    <recommendedName>
        <fullName evidence="8">DUF1014-domain-containing protein</fullName>
    </recommendedName>
</protein>
<evidence type="ECO:0000313" key="6">
    <source>
        <dbReference type="EMBL" id="KAK9764611.1"/>
    </source>
</evidence>
<sequence length="231" mass="26097">MAKKFKGENTKVAAAKDRKAKGASEAKAKKDAQIEARESAEWSKGAKKGDKKEEEAAKKAEKLQKKLEAQALLDQETKEFSKQKPIAPPRLSGAEKKAVKKTQAVEQFQVENRQPVIELAATNIDDALDLLDTVNDPSGSSATTKKVLLDRHPERRAKAAYTAYEERELPKLKQEYKGLRLTQLKQILWKDWQKSPENPFNQASLAYDSTQKDQVDLVEQQRLAVEERLRI</sequence>
<evidence type="ECO:0000259" key="5">
    <source>
        <dbReference type="Pfam" id="PF22048"/>
    </source>
</evidence>
<feature type="domain" description="LSO1/LSO2" evidence="5">
    <location>
        <begin position="10"/>
        <end position="76"/>
    </location>
</feature>
<evidence type="ECO:0008006" key="8">
    <source>
        <dbReference type="Google" id="ProtNLM"/>
    </source>
</evidence>
<evidence type="ECO:0000256" key="1">
    <source>
        <dbReference type="ARBA" id="ARBA00008296"/>
    </source>
</evidence>
<gene>
    <name evidence="6" type="ORF">K7432_007730</name>
</gene>
<dbReference type="PANTHER" id="PTHR21680:SF0">
    <property type="entry name" value="COILED-COIL DOMAIN-CONTAINING PROTEIN 124"/>
    <property type="match status" value="1"/>
</dbReference>
<dbReference type="Proteomes" id="UP001479436">
    <property type="component" value="Unassembled WGS sequence"/>
</dbReference>
<comment type="caution">
    <text evidence="6">The sequence shown here is derived from an EMBL/GenBank/DDBJ whole genome shotgun (WGS) entry which is preliminary data.</text>
</comment>
<evidence type="ECO:0000256" key="3">
    <source>
        <dbReference type="SAM" id="MobiDB-lite"/>
    </source>
</evidence>
<evidence type="ECO:0000313" key="7">
    <source>
        <dbReference type="Proteomes" id="UP001479436"/>
    </source>
</evidence>
<dbReference type="PANTHER" id="PTHR21680">
    <property type="entry name" value="COILED-COIL DOMAIN-CONTAINING PROTEIN 124"/>
    <property type="match status" value="1"/>
</dbReference>
<feature type="region of interest" description="Disordered" evidence="3">
    <location>
        <begin position="1"/>
        <end position="61"/>
    </location>
</feature>
<comment type="similarity">
    <text evidence="1">Belongs to the CCDC124 family.</text>
</comment>
<dbReference type="InterPro" id="IPR010422">
    <property type="entry name" value="Ccdc124/Oxs1"/>
</dbReference>
<dbReference type="Pfam" id="PF22048">
    <property type="entry name" value="LSO1_2-like"/>
    <property type="match status" value="1"/>
</dbReference>
<proteinExistence type="inferred from homology"/>
<reference evidence="6 7" key="1">
    <citation type="submission" date="2023-04" db="EMBL/GenBank/DDBJ databases">
        <title>Genome of Basidiobolus ranarum AG-B5.</title>
        <authorList>
            <person name="Stajich J.E."/>
            <person name="Carter-House D."/>
            <person name="Gryganskyi A."/>
        </authorList>
    </citation>
    <scope>NUCLEOTIDE SEQUENCE [LARGE SCALE GENOMIC DNA]</scope>
    <source>
        <strain evidence="6 7">AG-B5</strain>
    </source>
</reference>
<keyword evidence="2" id="KW-0175">Coiled coil</keyword>
<feature type="domain" description="Coiled-coil" evidence="4">
    <location>
        <begin position="118"/>
        <end position="202"/>
    </location>
</feature>
<accession>A0ABR2WSY4</accession>
<evidence type="ECO:0000256" key="2">
    <source>
        <dbReference type="ARBA" id="ARBA00023054"/>
    </source>
</evidence>
<feature type="region of interest" description="Disordered" evidence="3">
    <location>
        <begin position="74"/>
        <end position="97"/>
    </location>
</feature>
<dbReference type="Pfam" id="PF06244">
    <property type="entry name" value="Ccdc124"/>
    <property type="match status" value="1"/>
</dbReference>
<dbReference type="InterPro" id="IPR054413">
    <property type="entry name" value="LSO1/2"/>
</dbReference>
<name>A0ABR2WSY4_9FUNG</name>
<keyword evidence="7" id="KW-1185">Reference proteome</keyword>
<feature type="compositionally biased region" description="Basic and acidic residues" evidence="3">
    <location>
        <begin position="47"/>
        <end position="61"/>
    </location>
</feature>
<dbReference type="EMBL" id="JASJQH010000396">
    <property type="protein sequence ID" value="KAK9764611.1"/>
    <property type="molecule type" value="Genomic_DNA"/>
</dbReference>
<evidence type="ECO:0000259" key="4">
    <source>
        <dbReference type="Pfam" id="PF06244"/>
    </source>
</evidence>